<dbReference type="Gene3D" id="3.40.50.12780">
    <property type="entry name" value="N-terminal domain of ligase-like"/>
    <property type="match status" value="1"/>
</dbReference>
<dbReference type="InterPro" id="IPR025110">
    <property type="entry name" value="AMP-bd_C"/>
</dbReference>
<dbReference type="PANTHER" id="PTHR43201">
    <property type="entry name" value="ACYL-COA SYNTHETASE"/>
    <property type="match status" value="1"/>
</dbReference>
<organism evidence="5">
    <name type="scientific">Paraconexibacter sp. AEG42_29</name>
    <dbReference type="NCBI Taxonomy" id="2997339"/>
    <lineage>
        <taxon>Bacteria</taxon>
        <taxon>Bacillati</taxon>
        <taxon>Actinomycetota</taxon>
        <taxon>Thermoleophilia</taxon>
        <taxon>Solirubrobacterales</taxon>
        <taxon>Paraconexibacteraceae</taxon>
        <taxon>Paraconexibacter</taxon>
    </lineage>
</organism>
<dbReference type="GO" id="GO:0006631">
    <property type="term" value="P:fatty acid metabolic process"/>
    <property type="evidence" value="ECO:0007669"/>
    <property type="project" value="TreeGrafter"/>
</dbReference>
<feature type="domain" description="AMP-binding enzyme C-terminal" evidence="4">
    <location>
        <begin position="491"/>
        <end position="568"/>
    </location>
</feature>
<keyword evidence="2 5" id="KW-0436">Ligase</keyword>
<dbReference type="PANTHER" id="PTHR43201:SF5">
    <property type="entry name" value="MEDIUM-CHAIN ACYL-COA LIGASE ACSF2, MITOCHONDRIAL"/>
    <property type="match status" value="1"/>
</dbReference>
<reference evidence="5" key="1">
    <citation type="submission" date="2022-12" db="EMBL/GenBank/DDBJ databases">
        <title>Paraconexibacter alkalitolerans sp. nov. and Baekduia alba sp. nov., isolated from soil and emended description of the genera Paraconexibacter (Chun et al., 2020) and Baekduia (An et al., 2020).</title>
        <authorList>
            <person name="Vieira S."/>
            <person name="Huber K.J."/>
            <person name="Geppert A."/>
            <person name="Wolf J."/>
            <person name="Neumann-Schaal M."/>
            <person name="Muesken M."/>
            <person name="Overmann J."/>
        </authorList>
    </citation>
    <scope>NUCLEOTIDE SEQUENCE</scope>
    <source>
        <strain evidence="5">AEG42_29</strain>
    </source>
</reference>
<feature type="domain" description="AMP-dependent synthetase/ligase" evidence="3">
    <location>
        <begin position="48"/>
        <end position="441"/>
    </location>
</feature>
<evidence type="ECO:0000259" key="3">
    <source>
        <dbReference type="Pfam" id="PF00501"/>
    </source>
</evidence>
<proteinExistence type="inferred from homology"/>
<dbReference type="InterPro" id="IPR000873">
    <property type="entry name" value="AMP-dep_synth/lig_dom"/>
</dbReference>
<evidence type="ECO:0000256" key="1">
    <source>
        <dbReference type="ARBA" id="ARBA00006432"/>
    </source>
</evidence>
<comment type="similarity">
    <text evidence="1">Belongs to the ATP-dependent AMP-binding enzyme family.</text>
</comment>
<protein>
    <submittedName>
        <fullName evidence="5">3-[(3aS,4S,7aS)-7a-methyl-1, 5-dioxo-octahydro-1H-inden-4-yl]propanoyl:CoA ligase</fullName>
        <ecNumber evidence="5">6.2.1.41</ecNumber>
    </submittedName>
</protein>
<dbReference type="Gene3D" id="3.30.300.30">
    <property type="match status" value="1"/>
</dbReference>
<dbReference type="InterPro" id="IPR045851">
    <property type="entry name" value="AMP-bd_C_sf"/>
</dbReference>
<dbReference type="SUPFAM" id="SSF56801">
    <property type="entry name" value="Acetyl-CoA synthetase-like"/>
    <property type="match status" value="1"/>
</dbReference>
<dbReference type="Pfam" id="PF13193">
    <property type="entry name" value="AMP-binding_C"/>
    <property type="match status" value="1"/>
</dbReference>
<evidence type="ECO:0000256" key="2">
    <source>
        <dbReference type="ARBA" id="ARBA00022598"/>
    </source>
</evidence>
<evidence type="ECO:0000313" key="5">
    <source>
        <dbReference type="EMBL" id="XAY07270.1"/>
    </source>
</evidence>
<dbReference type="AlphaFoldDB" id="A0AAU7AZW2"/>
<dbReference type="EC" id="6.2.1.41" evidence="5"/>
<gene>
    <name evidence="5" type="primary">fadD3_3</name>
    <name evidence="5" type="ORF">DSM112329_04151</name>
</gene>
<dbReference type="EMBL" id="CP114014">
    <property type="protein sequence ID" value="XAY07270.1"/>
    <property type="molecule type" value="Genomic_DNA"/>
</dbReference>
<dbReference type="GO" id="GO:0031956">
    <property type="term" value="F:medium-chain fatty acid-CoA ligase activity"/>
    <property type="evidence" value="ECO:0007669"/>
    <property type="project" value="TreeGrafter"/>
</dbReference>
<dbReference type="KEGG" id="parq:DSM112329_04151"/>
<dbReference type="InterPro" id="IPR020845">
    <property type="entry name" value="AMP-binding_CS"/>
</dbReference>
<dbReference type="Pfam" id="PF00501">
    <property type="entry name" value="AMP-binding"/>
    <property type="match status" value="1"/>
</dbReference>
<evidence type="ECO:0000259" key="4">
    <source>
        <dbReference type="Pfam" id="PF13193"/>
    </source>
</evidence>
<dbReference type="PROSITE" id="PS00455">
    <property type="entry name" value="AMP_BINDING"/>
    <property type="match status" value="1"/>
</dbReference>
<sequence length="589" mass="63044">MCPDSLRVPAWRLLASDGMSGPADLATRRAALEARHPEWTPRTLWGLLERYADEFPDRPLVITDERTITYRECLEWARRLGDGLTALGVTAGDRVGLLMANHLEFVPLKFAIARAGGVAIPFNFLYKADELAYVLGQSGCSTLITMTGFADLDYLAMLDEIAPGWEQGGPAALPGLATVVQLSTDGRTRDGVRTVDELDALGAEHPTAAPAAVAPEDLGDILYTSGTTGSPKGVMIRHDAVARTGYASALTRGFEDGRRILFSLPCYHMFGYVEGLLAALFVGGAIIPRTAFSPADYFDAIERHRATDMLCVPTMTVALLEHPDRHTRDVSSLFALLSGAAPGPTWLWEKARADVGITEITTGYGMTECGGATTLTRPDDMLERHSTTVGRPKDAGVASTEAIGGPLCLYATVDPVGGQRLDAGAEGELISHGPTQMLGFWDKPAETELALRGGWVHSGDLGRIDLDGYLVLTGRSKELYKSGGELVMPKEVEAVIGEVPGVSQVYAVGVPDDRWGEVGCAFIVTEPGAEVDPAAVLQHCKSRLARFKVPKHVLAVAAEDLPTTPTGKVQKFRLTQRATELLGAGQAPR</sequence>
<accession>A0AAU7AZW2</accession>
<dbReference type="InterPro" id="IPR042099">
    <property type="entry name" value="ANL_N_sf"/>
</dbReference>
<name>A0AAU7AZW2_9ACTN</name>